<evidence type="ECO:0000313" key="3">
    <source>
        <dbReference type="Proteomes" id="UP000054560"/>
    </source>
</evidence>
<sequence>MRLRTRGAPSEASAKAVAMPKAKPAVKQSKVTKKGKSTIQKNVEKASGKSSVSSKVKVSKTEETKGIADPSSSYKASTANFRLLIERCK</sequence>
<accession>A0A0L0FPP9</accession>
<protein>
    <submittedName>
        <fullName evidence="2">Uncharacterized protein</fullName>
    </submittedName>
</protein>
<dbReference type="AlphaFoldDB" id="A0A0L0FPP9"/>
<dbReference type="GeneID" id="25909593"/>
<proteinExistence type="predicted"/>
<reference evidence="2 3" key="1">
    <citation type="submission" date="2011-02" db="EMBL/GenBank/DDBJ databases">
        <title>The Genome Sequence of Sphaeroforma arctica JP610.</title>
        <authorList>
            <consortium name="The Broad Institute Genome Sequencing Platform"/>
            <person name="Russ C."/>
            <person name="Cuomo C."/>
            <person name="Young S.K."/>
            <person name="Zeng Q."/>
            <person name="Gargeya S."/>
            <person name="Alvarado L."/>
            <person name="Berlin A."/>
            <person name="Chapman S.B."/>
            <person name="Chen Z."/>
            <person name="Freedman E."/>
            <person name="Gellesch M."/>
            <person name="Goldberg J."/>
            <person name="Griggs A."/>
            <person name="Gujja S."/>
            <person name="Heilman E."/>
            <person name="Heiman D."/>
            <person name="Howarth C."/>
            <person name="Mehta T."/>
            <person name="Neiman D."/>
            <person name="Pearson M."/>
            <person name="Roberts A."/>
            <person name="Saif S."/>
            <person name="Shea T."/>
            <person name="Shenoy N."/>
            <person name="Sisk P."/>
            <person name="Stolte C."/>
            <person name="Sykes S."/>
            <person name="White J."/>
            <person name="Yandava C."/>
            <person name="Burger G."/>
            <person name="Gray M.W."/>
            <person name="Holland P.W.H."/>
            <person name="King N."/>
            <person name="Lang F.B.F."/>
            <person name="Roger A.J."/>
            <person name="Ruiz-Trillo I."/>
            <person name="Haas B."/>
            <person name="Nusbaum C."/>
            <person name="Birren B."/>
        </authorList>
    </citation>
    <scope>NUCLEOTIDE SEQUENCE [LARGE SCALE GENOMIC DNA]</scope>
    <source>
        <strain evidence="2 3">JP610</strain>
    </source>
</reference>
<dbReference type="EMBL" id="KQ242481">
    <property type="protein sequence ID" value="KNC78486.1"/>
    <property type="molecule type" value="Genomic_DNA"/>
</dbReference>
<feature type="region of interest" description="Disordered" evidence="1">
    <location>
        <begin position="1"/>
        <end position="73"/>
    </location>
</feature>
<gene>
    <name evidence="2" type="ORF">SARC_09089</name>
</gene>
<dbReference type="RefSeq" id="XP_014152388.1">
    <property type="nucleotide sequence ID" value="XM_014296913.1"/>
</dbReference>
<feature type="compositionally biased region" description="Low complexity" evidence="1">
    <location>
        <begin position="12"/>
        <end position="27"/>
    </location>
</feature>
<keyword evidence="3" id="KW-1185">Reference proteome</keyword>
<evidence type="ECO:0000313" key="2">
    <source>
        <dbReference type="EMBL" id="KNC78486.1"/>
    </source>
</evidence>
<dbReference type="Proteomes" id="UP000054560">
    <property type="component" value="Unassembled WGS sequence"/>
</dbReference>
<evidence type="ECO:0000256" key="1">
    <source>
        <dbReference type="SAM" id="MobiDB-lite"/>
    </source>
</evidence>
<organism evidence="2 3">
    <name type="scientific">Sphaeroforma arctica JP610</name>
    <dbReference type="NCBI Taxonomy" id="667725"/>
    <lineage>
        <taxon>Eukaryota</taxon>
        <taxon>Ichthyosporea</taxon>
        <taxon>Ichthyophonida</taxon>
        <taxon>Sphaeroforma</taxon>
    </lineage>
</organism>
<name>A0A0L0FPP9_9EUKA</name>